<accession>Q0EZL3</accession>
<protein>
    <recommendedName>
        <fullName evidence="5">Flagellar FliJ protein</fullName>
    </recommendedName>
</protein>
<dbReference type="Gene3D" id="1.10.287.1700">
    <property type="match status" value="1"/>
</dbReference>
<name>Q0EZL3_9PROT</name>
<dbReference type="STRING" id="314344.AL013_11920"/>
<dbReference type="AlphaFoldDB" id="Q0EZL3"/>
<comment type="caution">
    <text evidence="3">The sequence shown here is derived from an EMBL/GenBank/DDBJ whole genome shotgun (WGS) entry which is preliminary data.</text>
</comment>
<feature type="compositionally biased region" description="Basic and acidic residues" evidence="2">
    <location>
        <begin position="114"/>
        <end position="123"/>
    </location>
</feature>
<dbReference type="EMBL" id="AATS01000006">
    <property type="protein sequence ID" value="EAU54691.1"/>
    <property type="molecule type" value="Genomic_DNA"/>
</dbReference>
<keyword evidence="4" id="KW-1185">Reference proteome</keyword>
<reference evidence="3 4" key="1">
    <citation type="submission" date="2006-09" db="EMBL/GenBank/DDBJ databases">
        <authorList>
            <person name="Emerson D."/>
            <person name="Ferriera S."/>
            <person name="Johnson J."/>
            <person name="Kravitz S."/>
            <person name="Halpern A."/>
            <person name="Remington K."/>
            <person name="Beeson K."/>
            <person name="Tran B."/>
            <person name="Rogers Y.-H."/>
            <person name="Friedman R."/>
            <person name="Venter J.C."/>
        </authorList>
    </citation>
    <scope>NUCLEOTIDE SEQUENCE [LARGE SCALE GENOMIC DNA]</scope>
    <source>
        <strain evidence="3 4">PV-1</strain>
    </source>
</reference>
<sequence>MVQLSDQERSDIERELAELNERLQHMQQQQEQTSQHIQQLNRQRDQIMKQHNNSALLQNLNACMSEQQQLLSITNAAIAELAQLKHEVLDRMKTACRTKHSYEAAHHKEKHRLQREQEQQTQRELDDLVGRRAAAHRAAGSA</sequence>
<organism evidence="3 4">
    <name type="scientific">Mariprofundus ferrooxydans PV-1</name>
    <dbReference type="NCBI Taxonomy" id="314345"/>
    <lineage>
        <taxon>Bacteria</taxon>
        <taxon>Pseudomonadati</taxon>
        <taxon>Pseudomonadota</taxon>
        <taxon>Candidatius Mariprofundia</taxon>
        <taxon>Mariprofundales</taxon>
        <taxon>Mariprofundaceae</taxon>
        <taxon>Mariprofundus</taxon>
    </lineage>
</organism>
<proteinExistence type="predicted"/>
<evidence type="ECO:0008006" key="5">
    <source>
        <dbReference type="Google" id="ProtNLM"/>
    </source>
</evidence>
<dbReference type="Proteomes" id="UP000005297">
    <property type="component" value="Unassembled WGS sequence"/>
</dbReference>
<keyword evidence="1" id="KW-0175">Coiled coil</keyword>
<evidence type="ECO:0000256" key="1">
    <source>
        <dbReference type="SAM" id="Coils"/>
    </source>
</evidence>
<dbReference type="InterPro" id="IPR053716">
    <property type="entry name" value="Flag_assembly_chemotaxis_eff"/>
</dbReference>
<dbReference type="HOGENOM" id="CLU_1813488_0_0_0"/>
<evidence type="ECO:0000256" key="2">
    <source>
        <dbReference type="SAM" id="MobiDB-lite"/>
    </source>
</evidence>
<evidence type="ECO:0000313" key="4">
    <source>
        <dbReference type="Proteomes" id="UP000005297"/>
    </source>
</evidence>
<feature type="region of interest" description="Disordered" evidence="2">
    <location>
        <begin position="102"/>
        <end position="123"/>
    </location>
</feature>
<feature type="coiled-coil region" evidence="1">
    <location>
        <begin position="2"/>
        <end position="50"/>
    </location>
</feature>
<dbReference type="OrthoDB" id="9994774at2"/>
<gene>
    <name evidence="3" type="ORF">SPV1_13944</name>
</gene>
<dbReference type="InParanoid" id="Q0EZL3"/>
<evidence type="ECO:0000313" key="3">
    <source>
        <dbReference type="EMBL" id="EAU54691.1"/>
    </source>
</evidence>